<dbReference type="RefSeq" id="WP_311948282.1">
    <property type="nucleotide sequence ID" value="NZ_JAVLVU010000001.1"/>
</dbReference>
<dbReference type="SUPFAM" id="SSF55874">
    <property type="entry name" value="ATPase domain of HSP90 chaperone/DNA topoisomerase II/histidine kinase"/>
    <property type="match status" value="1"/>
</dbReference>
<dbReference type="InterPro" id="IPR003594">
    <property type="entry name" value="HATPase_dom"/>
</dbReference>
<evidence type="ECO:0000259" key="1">
    <source>
        <dbReference type="Pfam" id="PF02518"/>
    </source>
</evidence>
<protein>
    <submittedName>
        <fullName evidence="2">Sensor histidine kinase regulating citrate/malate metabolism</fullName>
    </submittedName>
</protein>
<proteinExistence type="predicted"/>
<sequence>MWAKLIWPLNVFDRSVEGKGMSLYIVKMQVERLGGSITVQSQSNAGAEFKVEPRITKK</sequence>
<keyword evidence="2" id="KW-0418">Kinase</keyword>
<dbReference type="Pfam" id="PF02518">
    <property type="entry name" value="HATPase_c"/>
    <property type="match status" value="1"/>
</dbReference>
<accession>A0ABU3GQS5</accession>
<evidence type="ECO:0000313" key="2">
    <source>
        <dbReference type="EMBL" id="MDT3402117.1"/>
    </source>
</evidence>
<feature type="domain" description="Histidine kinase/HSP90-like ATPase" evidence="1">
    <location>
        <begin position="13"/>
        <end position="55"/>
    </location>
</feature>
<gene>
    <name evidence="2" type="ORF">QE417_001189</name>
</gene>
<dbReference type="InterPro" id="IPR036890">
    <property type="entry name" value="HATPase_C_sf"/>
</dbReference>
<reference evidence="3" key="1">
    <citation type="submission" date="2023-07" db="EMBL/GenBank/DDBJ databases">
        <title>Functional and genomic diversity of the sorghum phyllosphere microbiome.</title>
        <authorList>
            <person name="Shade A."/>
        </authorList>
    </citation>
    <scope>NUCLEOTIDE SEQUENCE [LARGE SCALE GENOMIC DNA]</scope>
    <source>
        <strain evidence="3">SORGH_AS_0422</strain>
    </source>
</reference>
<evidence type="ECO:0000313" key="3">
    <source>
        <dbReference type="Proteomes" id="UP001258315"/>
    </source>
</evidence>
<dbReference type="EMBL" id="JAVLVU010000001">
    <property type="protein sequence ID" value="MDT3402117.1"/>
    <property type="molecule type" value="Genomic_DNA"/>
</dbReference>
<keyword evidence="3" id="KW-1185">Reference proteome</keyword>
<dbReference type="GO" id="GO:0016301">
    <property type="term" value="F:kinase activity"/>
    <property type="evidence" value="ECO:0007669"/>
    <property type="project" value="UniProtKB-KW"/>
</dbReference>
<dbReference type="Proteomes" id="UP001258315">
    <property type="component" value="Unassembled WGS sequence"/>
</dbReference>
<keyword evidence="2" id="KW-0808">Transferase</keyword>
<organism evidence="2 3">
    <name type="scientific">Mucilaginibacter terrae</name>
    <dbReference type="NCBI Taxonomy" id="1955052"/>
    <lineage>
        <taxon>Bacteria</taxon>
        <taxon>Pseudomonadati</taxon>
        <taxon>Bacteroidota</taxon>
        <taxon>Sphingobacteriia</taxon>
        <taxon>Sphingobacteriales</taxon>
        <taxon>Sphingobacteriaceae</taxon>
        <taxon>Mucilaginibacter</taxon>
    </lineage>
</organism>
<comment type="caution">
    <text evidence="2">The sequence shown here is derived from an EMBL/GenBank/DDBJ whole genome shotgun (WGS) entry which is preliminary data.</text>
</comment>
<dbReference type="Gene3D" id="3.30.565.10">
    <property type="entry name" value="Histidine kinase-like ATPase, C-terminal domain"/>
    <property type="match status" value="1"/>
</dbReference>
<name>A0ABU3GQS5_9SPHI</name>